<evidence type="ECO:0000256" key="5">
    <source>
        <dbReference type="ARBA" id="ARBA00022989"/>
    </source>
</evidence>
<protein>
    <submittedName>
        <fullName evidence="9">Zinc-ribbon domain-containing protein</fullName>
    </submittedName>
</protein>
<keyword evidence="4" id="KW-0653">Protein transport</keyword>
<dbReference type="GO" id="GO:0016020">
    <property type="term" value="C:membrane"/>
    <property type="evidence" value="ECO:0007669"/>
    <property type="project" value="UniProtKB-ARBA"/>
</dbReference>
<dbReference type="EMBL" id="DTKJ01000030">
    <property type="protein sequence ID" value="HGZ11427.1"/>
    <property type="molecule type" value="Genomic_DNA"/>
</dbReference>
<dbReference type="Pfam" id="PF13240">
    <property type="entry name" value="Zn_Ribbon_1"/>
    <property type="match status" value="1"/>
</dbReference>
<feature type="domain" description="Zinc-ribbon" evidence="8">
    <location>
        <begin position="69"/>
        <end position="91"/>
    </location>
</feature>
<gene>
    <name evidence="9" type="ORF">ENW48_04335</name>
</gene>
<evidence type="ECO:0000256" key="2">
    <source>
        <dbReference type="ARBA" id="ARBA00022448"/>
    </source>
</evidence>
<reference evidence="9" key="1">
    <citation type="journal article" date="2020" name="mSystems">
        <title>Genome- and Community-Level Interaction Insights into Carbon Utilization and Element Cycling Functions of Hydrothermarchaeota in Hydrothermal Sediment.</title>
        <authorList>
            <person name="Zhou Z."/>
            <person name="Liu Y."/>
            <person name="Xu W."/>
            <person name="Pan J."/>
            <person name="Luo Z.H."/>
            <person name="Li M."/>
        </authorList>
    </citation>
    <scope>NUCLEOTIDE SEQUENCE [LARGE SCALE GENOMIC DNA]</scope>
    <source>
        <strain evidence="9">SpSt-853</strain>
    </source>
</reference>
<evidence type="ECO:0000259" key="8">
    <source>
        <dbReference type="Pfam" id="PF13240"/>
    </source>
</evidence>
<proteinExistence type="predicted"/>
<keyword evidence="6" id="KW-0811">Translocation</keyword>
<keyword evidence="2" id="KW-0813">Transport</keyword>
<dbReference type="AlphaFoldDB" id="A0A7C5AL82"/>
<evidence type="ECO:0000256" key="3">
    <source>
        <dbReference type="ARBA" id="ARBA00022692"/>
    </source>
</evidence>
<dbReference type="Gene3D" id="1.20.5.3310">
    <property type="match status" value="1"/>
</dbReference>
<keyword evidence="7" id="KW-0472">Membrane</keyword>
<sequence>MKVGLEIPEILVLLILALILFGPEKLPEYGAKLGRFLARLRQASQEVTQPLKAALEAEPPKPLKLPDRFCHRCGQPLEANFAFCPKCGRRLNQEEASFPSLPSHYSEGKSE</sequence>
<comment type="subcellular location">
    <subcellularLocation>
        <location evidence="1">Membrane</location>
        <topology evidence="1">Single-pass membrane protein</topology>
    </subcellularLocation>
</comment>
<dbReference type="Pfam" id="PF02416">
    <property type="entry name" value="TatA_B_E"/>
    <property type="match status" value="1"/>
</dbReference>
<organism evidence="9">
    <name type="scientific">Desulfobacca acetoxidans</name>
    <dbReference type="NCBI Taxonomy" id="60893"/>
    <lineage>
        <taxon>Bacteria</taxon>
        <taxon>Pseudomonadati</taxon>
        <taxon>Thermodesulfobacteriota</taxon>
        <taxon>Desulfobaccia</taxon>
        <taxon>Desulfobaccales</taxon>
        <taxon>Desulfobaccaceae</taxon>
        <taxon>Desulfobacca</taxon>
    </lineage>
</organism>
<accession>A0A7C5AL82</accession>
<keyword evidence="5" id="KW-1133">Transmembrane helix</keyword>
<evidence type="ECO:0000256" key="1">
    <source>
        <dbReference type="ARBA" id="ARBA00004167"/>
    </source>
</evidence>
<dbReference type="InterPro" id="IPR003369">
    <property type="entry name" value="TatA/B/E"/>
</dbReference>
<evidence type="ECO:0000313" key="9">
    <source>
        <dbReference type="EMBL" id="HGZ11427.1"/>
    </source>
</evidence>
<dbReference type="InterPro" id="IPR026870">
    <property type="entry name" value="Zinc_ribbon_dom"/>
</dbReference>
<evidence type="ECO:0000256" key="4">
    <source>
        <dbReference type="ARBA" id="ARBA00022927"/>
    </source>
</evidence>
<evidence type="ECO:0000256" key="7">
    <source>
        <dbReference type="ARBA" id="ARBA00023136"/>
    </source>
</evidence>
<name>A0A7C5AL82_9BACT</name>
<dbReference type="GO" id="GO:0015031">
    <property type="term" value="P:protein transport"/>
    <property type="evidence" value="ECO:0007669"/>
    <property type="project" value="UniProtKB-KW"/>
</dbReference>
<keyword evidence="3" id="KW-0812">Transmembrane</keyword>
<evidence type="ECO:0000256" key="6">
    <source>
        <dbReference type="ARBA" id="ARBA00023010"/>
    </source>
</evidence>
<comment type="caution">
    <text evidence="9">The sequence shown here is derived from an EMBL/GenBank/DDBJ whole genome shotgun (WGS) entry which is preliminary data.</text>
</comment>